<gene>
    <name evidence="7" type="ORF">GCM10009682_06790</name>
</gene>
<evidence type="ECO:0000256" key="2">
    <source>
        <dbReference type="ARBA" id="ARBA00022692"/>
    </source>
</evidence>
<dbReference type="InterPro" id="IPR035952">
    <property type="entry name" value="Rhomboid-like_sf"/>
</dbReference>
<reference evidence="7 8" key="1">
    <citation type="journal article" date="2019" name="Int. J. Syst. Evol. Microbiol.">
        <title>The Global Catalogue of Microorganisms (GCM) 10K type strain sequencing project: providing services to taxonomists for standard genome sequencing and annotation.</title>
        <authorList>
            <consortium name="The Broad Institute Genomics Platform"/>
            <consortium name="The Broad Institute Genome Sequencing Center for Infectious Disease"/>
            <person name="Wu L."/>
            <person name="Ma J."/>
        </authorList>
    </citation>
    <scope>NUCLEOTIDE SEQUENCE [LARGE SCALE GENOMIC DNA]</scope>
    <source>
        <strain evidence="7 8">JCM 13250</strain>
    </source>
</reference>
<comment type="subcellular location">
    <subcellularLocation>
        <location evidence="1">Membrane</location>
        <topology evidence="1">Multi-pass membrane protein</topology>
    </subcellularLocation>
</comment>
<keyword evidence="8" id="KW-1185">Reference proteome</keyword>
<feature type="transmembrane region" description="Helical" evidence="5">
    <location>
        <begin position="162"/>
        <end position="180"/>
    </location>
</feature>
<evidence type="ECO:0000313" key="8">
    <source>
        <dbReference type="Proteomes" id="UP001500218"/>
    </source>
</evidence>
<feature type="transmembrane region" description="Helical" evidence="5">
    <location>
        <begin position="192"/>
        <end position="209"/>
    </location>
</feature>
<dbReference type="PANTHER" id="PTHR43066">
    <property type="entry name" value="RHOMBOID-RELATED PROTEIN"/>
    <property type="match status" value="1"/>
</dbReference>
<keyword evidence="3 5" id="KW-1133">Transmembrane helix</keyword>
<keyword evidence="2 5" id="KW-0812">Transmembrane</keyword>
<accession>A0ABN2LG43</accession>
<evidence type="ECO:0000256" key="1">
    <source>
        <dbReference type="ARBA" id="ARBA00004141"/>
    </source>
</evidence>
<protein>
    <recommendedName>
        <fullName evidence="6">Peptidase S54 rhomboid domain-containing protein</fullName>
    </recommendedName>
</protein>
<feature type="transmembrane region" description="Helical" evidence="5">
    <location>
        <begin position="114"/>
        <end position="132"/>
    </location>
</feature>
<evidence type="ECO:0000256" key="3">
    <source>
        <dbReference type="ARBA" id="ARBA00022989"/>
    </source>
</evidence>
<sequence length="222" mass="23503">MTIEDSSEPAHVPGREPVADSADRFGTPAFYAAIGRAFVAMCALVPILAVVELGDRLTGGALLRVGGIRPRRLDGLDGILLAPFLHASWDHLVVNSAPLILLGTFVLAAGWRSFLLSTLVIAVVSGIGTWLLTPENTIVVGASGVIFGYLGLLLARGVVERRLWHIGVGLLVAVLYGWQILLIDPANTQVSWQAHLFGFAGGIIAAVLVRTRRSLPPAVAHP</sequence>
<evidence type="ECO:0000256" key="4">
    <source>
        <dbReference type="ARBA" id="ARBA00023136"/>
    </source>
</evidence>
<feature type="transmembrane region" description="Helical" evidence="5">
    <location>
        <begin position="29"/>
        <end position="51"/>
    </location>
</feature>
<dbReference type="EMBL" id="BAAALT010000013">
    <property type="protein sequence ID" value="GAA1787427.1"/>
    <property type="molecule type" value="Genomic_DNA"/>
</dbReference>
<dbReference type="Pfam" id="PF01694">
    <property type="entry name" value="Rhomboid"/>
    <property type="match status" value="1"/>
</dbReference>
<name>A0ABN2LG43_9ACTN</name>
<feature type="transmembrane region" description="Helical" evidence="5">
    <location>
        <begin position="92"/>
        <end position="109"/>
    </location>
</feature>
<dbReference type="InterPro" id="IPR022764">
    <property type="entry name" value="Peptidase_S54_rhomboid_dom"/>
</dbReference>
<evidence type="ECO:0000259" key="6">
    <source>
        <dbReference type="Pfam" id="PF01694"/>
    </source>
</evidence>
<dbReference type="Gene3D" id="1.20.1540.10">
    <property type="entry name" value="Rhomboid-like"/>
    <property type="match status" value="1"/>
</dbReference>
<comment type="caution">
    <text evidence="7">The sequence shown here is derived from an EMBL/GenBank/DDBJ whole genome shotgun (WGS) entry which is preliminary data.</text>
</comment>
<feature type="transmembrane region" description="Helical" evidence="5">
    <location>
        <begin position="138"/>
        <end position="155"/>
    </location>
</feature>
<dbReference type="Proteomes" id="UP001500218">
    <property type="component" value="Unassembled WGS sequence"/>
</dbReference>
<dbReference type="RefSeq" id="WP_425560330.1">
    <property type="nucleotide sequence ID" value="NZ_BAAALT010000013.1"/>
</dbReference>
<keyword evidence="4 5" id="KW-0472">Membrane</keyword>
<evidence type="ECO:0000313" key="7">
    <source>
        <dbReference type="EMBL" id="GAA1787427.1"/>
    </source>
</evidence>
<evidence type="ECO:0000256" key="5">
    <source>
        <dbReference type="SAM" id="Phobius"/>
    </source>
</evidence>
<feature type="domain" description="Peptidase S54 rhomboid" evidence="6">
    <location>
        <begin position="79"/>
        <end position="210"/>
    </location>
</feature>
<proteinExistence type="predicted"/>
<dbReference type="SUPFAM" id="SSF144091">
    <property type="entry name" value="Rhomboid-like"/>
    <property type="match status" value="1"/>
</dbReference>
<organism evidence="7 8">
    <name type="scientific">Luedemannella flava</name>
    <dbReference type="NCBI Taxonomy" id="349316"/>
    <lineage>
        <taxon>Bacteria</taxon>
        <taxon>Bacillati</taxon>
        <taxon>Actinomycetota</taxon>
        <taxon>Actinomycetes</taxon>
        <taxon>Micromonosporales</taxon>
        <taxon>Micromonosporaceae</taxon>
        <taxon>Luedemannella</taxon>
    </lineage>
</organism>